<reference evidence="1" key="1">
    <citation type="submission" date="2022-08" db="EMBL/GenBank/DDBJ databases">
        <title>Genome Sequence of Fusarium decemcellulare.</title>
        <authorList>
            <person name="Buettner E."/>
        </authorList>
    </citation>
    <scope>NUCLEOTIDE SEQUENCE</scope>
    <source>
        <strain evidence="1">Babe19</strain>
    </source>
</reference>
<sequence length="598" mass="64482">MRVFEPSREGSRMSSDEPTEESPLLGRKGPSSLKNKSPTSSVVGQSSSGDLVNNILDSSGSVTDTIPSENQRLNGDDSEFLERGAVLRIVLILLIGVKLAVFVFNADHSLVLATHPSIGSEFDALDWSSWLFTGFSLAGAATQAVFGKLGDIYGRKPVILWSYVGFAFGCLVVAVARSMLAVILGRVLSGSVGAGMTVLVSILISDLVPIRESGTWRSYVNVAATTGRSLGGPLGGWLADAVGWRWSFGCQVPMLAVATLLCWKNLPNNLAGRNSQNSSGNEEQPSTAGKLARVDFLGAFLLAMFILLLLLPLELGGKELPWSHPLVPALFAAAFLFLVLFVLVEKRWAKEPILDLDLFKQRDVVLCLLIIAFQSAAQLGMMFSVPLYFQVTQKVSNSEAGAHLFPSVLGNALGGVFCGYFIKKTGKYKWMIYISTIMASFCYVLLITRWHGKTNWLESFYILPGGFGMGMAYSVLFVATQASADPDQVSAAVSTLFLSNSIGVIIGVASTSATVKIVLQRSLEGKLYRLGLDAATRRKIISKAAANVEYTYKAKGEVGKAIVSSYVEGLLYGHGLSLIFVLVGFFLALALKERRLHN</sequence>
<dbReference type="Proteomes" id="UP001148629">
    <property type="component" value="Unassembled WGS sequence"/>
</dbReference>
<evidence type="ECO:0000313" key="2">
    <source>
        <dbReference type="Proteomes" id="UP001148629"/>
    </source>
</evidence>
<dbReference type="EMBL" id="JANRMS010000092">
    <property type="protein sequence ID" value="KAJ3547035.1"/>
    <property type="molecule type" value="Genomic_DNA"/>
</dbReference>
<protein>
    <submittedName>
        <fullName evidence="1">Uncharacterized protein</fullName>
    </submittedName>
</protein>
<keyword evidence="2" id="KW-1185">Reference proteome</keyword>
<gene>
    <name evidence="1" type="ORF">NM208_g1712</name>
</gene>
<proteinExistence type="predicted"/>
<comment type="caution">
    <text evidence="1">The sequence shown here is derived from an EMBL/GenBank/DDBJ whole genome shotgun (WGS) entry which is preliminary data.</text>
</comment>
<evidence type="ECO:0000313" key="1">
    <source>
        <dbReference type="EMBL" id="KAJ3547035.1"/>
    </source>
</evidence>
<accession>A0ACC1SV84</accession>
<organism evidence="1 2">
    <name type="scientific">Fusarium decemcellulare</name>
    <dbReference type="NCBI Taxonomy" id="57161"/>
    <lineage>
        <taxon>Eukaryota</taxon>
        <taxon>Fungi</taxon>
        <taxon>Dikarya</taxon>
        <taxon>Ascomycota</taxon>
        <taxon>Pezizomycotina</taxon>
        <taxon>Sordariomycetes</taxon>
        <taxon>Hypocreomycetidae</taxon>
        <taxon>Hypocreales</taxon>
        <taxon>Nectriaceae</taxon>
        <taxon>Fusarium</taxon>
        <taxon>Fusarium decemcellulare species complex</taxon>
    </lineage>
</organism>
<name>A0ACC1SV84_9HYPO</name>